<dbReference type="InterPro" id="IPR036322">
    <property type="entry name" value="WD40_repeat_dom_sf"/>
</dbReference>
<dbReference type="GO" id="GO:0007019">
    <property type="term" value="P:microtubule depolymerization"/>
    <property type="evidence" value="ECO:0007669"/>
    <property type="project" value="TreeGrafter"/>
</dbReference>
<dbReference type="FunFam" id="2.130.10.10:FF:000462">
    <property type="entry name" value="Katanin p80 WD40 repeat-containing subunit B1"/>
    <property type="match status" value="1"/>
</dbReference>
<proteinExistence type="predicted"/>
<keyword evidence="2" id="KW-1185">Reference proteome</keyword>
<evidence type="ECO:0000313" key="1">
    <source>
        <dbReference type="EMBL" id="VDO78809.1"/>
    </source>
</evidence>
<name>A0A183NHC2_9TREM</name>
<dbReference type="AlphaFoldDB" id="A0A183NHC2"/>
<reference evidence="1 2" key="1">
    <citation type="submission" date="2018-11" db="EMBL/GenBank/DDBJ databases">
        <authorList>
            <consortium name="Pathogen Informatics"/>
        </authorList>
    </citation>
    <scope>NUCLEOTIDE SEQUENCE [LARGE SCALE GENOMIC DNA]</scope>
    <source>
        <strain>Denwood</strain>
        <strain evidence="2">Zambia</strain>
    </source>
</reference>
<dbReference type="Proteomes" id="UP000269396">
    <property type="component" value="Unassembled WGS sequence"/>
</dbReference>
<dbReference type="InterPro" id="IPR001680">
    <property type="entry name" value="WD40_rpt"/>
</dbReference>
<dbReference type="Pfam" id="PF00400">
    <property type="entry name" value="WD40"/>
    <property type="match status" value="3"/>
</dbReference>
<dbReference type="Gene3D" id="2.130.10.10">
    <property type="entry name" value="YVTN repeat-like/Quinoprotein amine dehydrogenase"/>
    <property type="match status" value="1"/>
</dbReference>
<dbReference type="PANTHER" id="PTHR19845:SF0">
    <property type="entry name" value="KATANIN P80 WD40 REPEAT-CONTAINING SUBUNIT B1"/>
    <property type="match status" value="1"/>
</dbReference>
<organism evidence="1 2">
    <name type="scientific">Schistosoma mattheei</name>
    <dbReference type="NCBI Taxonomy" id="31246"/>
    <lineage>
        <taxon>Eukaryota</taxon>
        <taxon>Metazoa</taxon>
        <taxon>Spiralia</taxon>
        <taxon>Lophotrochozoa</taxon>
        <taxon>Platyhelminthes</taxon>
        <taxon>Trematoda</taxon>
        <taxon>Digenea</taxon>
        <taxon>Strigeidida</taxon>
        <taxon>Schistosomatoidea</taxon>
        <taxon>Schistosomatidae</taxon>
        <taxon>Schistosoma</taxon>
    </lineage>
</organism>
<evidence type="ECO:0000313" key="2">
    <source>
        <dbReference type="Proteomes" id="UP000269396"/>
    </source>
</evidence>
<protein>
    <submittedName>
        <fullName evidence="1">Uncharacterized protein</fullName>
    </submittedName>
</protein>
<accession>A0A183NHC2</accession>
<dbReference type="PROSITE" id="PS50294">
    <property type="entry name" value="WD_REPEATS_REGION"/>
    <property type="match status" value="2"/>
</dbReference>
<dbReference type="PANTHER" id="PTHR19845">
    <property type="entry name" value="KATANIN P80 SUBUNIT"/>
    <property type="match status" value="1"/>
</dbReference>
<gene>
    <name evidence="1" type="ORF">SMTD_LOCUS1508</name>
</gene>
<dbReference type="GO" id="GO:0008352">
    <property type="term" value="C:katanin complex"/>
    <property type="evidence" value="ECO:0007669"/>
    <property type="project" value="TreeGrafter"/>
</dbReference>
<dbReference type="STRING" id="31246.A0A183NHC2"/>
<dbReference type="SMART" id="SM00320">
    <property type="entry name" value="WD40"/>
    <property type="match status" value="3"/>
</dbReference>
<sequence length="172" mass="18751">MFKPPKLTSQDSDTNSINVCPSPITLYFDHPINEECIAHSPGAVTAATLGRKSGRVMATGGEDRRLKLWAVGKPSCILSLTGHTSSIEASEFSQEEDRVAAGSLSGSVRIWDLEEVKISLPFIVVRALSGHTSAIKTLDFHPYGNFVASGSMDTLVKVRYFPLPNCFTYKIF</sequence>
<dbReference type="SUPFAM" id="SSF50978">
    <property type="entry name" value="WD40 repeat-like"/>
    <property type="match status" value="1"/>
</dbReference>
<dbReference type="InterPro" id="IPR015943">
    <property type="entry name" value="WD40/YVTN_repeat-like_dom_sf"/>
</dbReference>
<dbReference type="PROSITE" id="PS50082">
    <property type="entry name" value="WD_REPEATS_2"/>
    <property type="match status" value="2"/>
</dbReference>
<dbReference type="EMBL" id="UZAL01001698">
    <property type="protein sequence ID" value="VDO78809.1"/>
    <property type="molecule type" value="Genomic_DNA"/>
</dbReference>